<dbReference type="RefSeq" id="XP_040655626.1">
    <property type="nucleotide sequence ID" value="XM_040805522.1"/>
</dbReference>
<reference evidence="2 3" key="1">
    <citation type="journal article" date="2016" name="Sci. Rep.">
        <title>Insights into Adaptations to a Near-Obligate Nematode Endoparasitic Lifestyle from the Finished Genome of Drechmeria coniospora.</title>
        <authorList>
            <person name="Zhang L."/>
            <person name="Zhou Z."/>
            <person name="Guo Q."/>
            <person name="Fokkens L."/>
            <person name="Miskei M."/>
            <person name="Pocsi I."/>
            <person name="Zhang W."/>
            <person name="Chen M."/>
            <person name="Wang L."/>
            <person name="Sun Y."/>
            <person name="Donzelli B.G."/>
            <person name="Gibson D.M."/>
            <person name="Nelson D.R."/>
            <person name="Luo J.G."/>
            <person name="Rep M."/>
            <person name="Liu H."/>
            <person name="Yang S."/>
            <person name="Wang J."/>
            <person name="Krasnoff S.B."/>
            <person name="Xu Y."/>
            <person name="Molnar I."/>
            <person name="Lin M."/>
        </authorList>
    </citation>
    <scope>NUCLEOTIDE SEQUENCE [LARGE SCALE GENOMIC DNA]</scope>
    <source>
        <strain evidence="2 3">ARSEF 6962</strain>
    </source>
</reference>
<dbReference type="InParanoid" id="A0A151GGR3"/>
<feature type="region of interest" description="Disordered" evidence="1">
    <location>
        <begin position="504"/>
        <end position="534"/>
    </location>
</feature>
<dbReference type="EMBL" id="LAYC01000003">
    <property type="protein sequence ID" value="KYK56274.1"/>
    <property type="molecule type" value="Genomic_DNA"/>
</dbReference>
<feature type="compositionally biased region" description="Basic and acidic residues" evidence="1">
    <location>
        <begin position="504"/>
        <end position="513"/>
    </location>
</feature>
<sequence>MYAEVFNTVAKIKSSEGIEAPVPSPRWTRLYNSLVSYVVDDVRNRDVLNKKEFDKKAREYLDVLDAFNKDPTVPLSVFNTDMKLIDKSLYDNLRHFVDVTLENLVRELANRASKMPRYFASRNHVFVKDAINVYRKNLFSALDDIALGKEQGTTVFREQLQRLVRDTHHLRQEAKEVMLQNDREVYQFAHKVVDKALLDVAHAPNESRTEVVKTRAVLSQVINDVLPASLGKDYPTYVSNKFGVHSLRVPFAFIPPRDILQGKSFSPKEGILTDYLPKQPVSLKQPVSPETVISPGSGRVVFGAELPKFPKQPGILRFLASTLVGNVVIIDESGQSPTEKVALASFKEVLKEAGIQVQHITISDDASMLRDNIKTATKDFYYNGNTLITSSRHDSLEEIDYFISAMEIAVQSLNGEKLEIETPWWKKQYHKLSAERLDILSYFRLKKSKDSFQGITSSAGGKLLDSAKSLLGFGRKKQGNSSGGIGSIEANGALQSIESAHAIEHLGAHEGEGGNHNSGMSSKQRSKGGKGGRG</sequence>
<evidence type="ECO:0000256" key="1">
    <source>
        <dbReference type="SAM" id="MobiDB-lite"/>
    </source>
</evidence>
<protein>
    <submittedName>
        <fullName evidence="2">Uncharacterized protein</fullName>
    </submittedName>
</protein>
<accession>A0A151GGR3</accession>
<dbReference type="Proteomes" id="UP000076580">
    <property type="component" value="Chromosome 03"/>
</dbReference>
<feature type="compositionally biased region" description="Basic residues" evidence="1">
    <location>
        <begin position="524"/>
        <end position="534"/>
    </location>
</feature>
<evidence type="ECO:0000313" key="2">
    <source>
        <dbReference type="EMBL" id="KYK56274.1"/>
    </source>
</evidence>
<dbReference type="AlphaFoldDB" id="A0A151GGR3"/>
<evidence type="ECO:0000313" key="3">
    <source>
        <dbReference type="Proteomes" id="UP000076580"/>
    </source>
</evidence>
<comment type="caution">
    <text evidence="2">The sequence shown here is derived from an EMBL/GenBank/DDBJ whole genome shotgun (WGS) entry which is preliminary data.</text>
</comment>
<dbReference type="GeneID" id="63720887"/>
<gene>
    <name evidence="2" type="ORF">DCS_08244</name>
</gene>
<keyword evidence="3" id="KW-1185">Reference proteome</keyword>
<organism evidence="2 3">
    <name type="scientific">Drechmeria coniospora</name>
    <name type="common">Nematophagous fungus</name>
    <name type="synonym">Meria coniospora</name>
    <dbReference type="NCBI Taxonomy" id="98403"/>
    <lineage>
        <taxon>Eukaryota</taxon>
        <taxon>Fungi</taxon>
        <taxon>Dikarya</taxon>
        <taxon>Ascomycota</taxon>
        <taxon>Pezizomycotina</taxon>
        <taxon>Sordariomycetes</taxon>
        <taxon>Hypocreomycetidae</taxon>
        <taxon>Hypocreales</taxon>
        <taxon>Ophiocordycipitaceae</taxon>
        <taxon>Drechmeria</taxon>
    </lineage>
</organism>
<proteinExistence type="predicted"/>
<name>A0A151GGR3_DRECN</name>